<protein>
    <submittedName>
        <fullName evidence="2">Uncharacterized protein</fullName>
    </submittedName>
</protein>
<sequence>MSNSNSIEPDYRNSIFKKGYVKIFILGINLLFIGFILTTSIYLIPVVTYLEVGYDDYQKLLRYISSVSLLFRQIGVLLFTASCFIGALSDVRLSGEVKRGMMFASSIGILAIILMTIFPIYYL</sequence>
<reference evidence="2" key="1">
    <citation type="journal article" date="2015" name="Nature">
        <title>Complex archaea that bridge the gap between prokaryotes and eukaryotes.</title>
        <authorList>
            <person name="Spang A."/>
            <person name="Saw J.H."/>
            <person name="Jorgensen S.L."/>
            <person name="Zaremba-Niedzwiedzka K."/>
            <person name="Martijn J."/>
            <person name="Lind A.E."/>
            <person name="van Eijk R."/>
            <person name="Schleper C."/>
            <person name="Guy L."/>
            <person name="Ettema T.J."/>
        </authorList>
    </citation>
    <scope>NUCLEOTIDE SEQUENCE</scope>
</reference>
<keyword evidence="1" id="KW-0812">Transmembrane</keyword>
<name>A0A0F9KQH8_9ZZZZ</name>
<dbReference type="EMBL" id="LAZR01008711">
    <property type="protein sequence ID" value="KKM77006.1"/>
    <property type="molecule type" value="Genomic_DNA"/>
</dbReference>
<gene>
    <name evidence="2" type="ORF">LCGC14_1374420</name>
</gene>
<evidence type="ECO:0000313" key="2">
    <source>
        <dbReference type="EMBL" id="KKM77006.1"/>
    </source>
</evidence>
<keyword evidence="1" id="KW-1133">Transmembrane helix</keyword>
<organism evidence="2">
    <name type="scientific">marine sediment metagenome</name>
    <dbReference type="NCBI Taxonomy" id="412755"/>
    <lineage>
        <taxon>unclassified sequences</taxon>
        <taxon>metagenomes</taxon>
        <taxon>ecological metagenomes</taxon>
    </lineage>
</organism>
<evidence type="ECO:0000256" key="1">
    <source>
        <dbReference type="SAM" id="Phobius"/>
    </source>
</evidence>
<comment type="caution">
    <text evidence="2">The sequence shown here is derived from an EMBL/GenBank/DDBJ whole genome shotgun (WGS) entry which is preliminary data.</text>
</comment>
<feature type="transmembrane region" description="Helical" evidence="1">
    <location>
        <begin position="100"/>
        <end position="122"/>
    </location>
</feature>
<keyword evidence="1" id="KW-0472">Membrane</keyword>
<feature type="transmembrane region" description="Helical" evidence="1">
    <location>
        <begin position="20"/>
        <end position="43"/>
    </location>
</feature>
<dbReference type="AlphaFoldDB" id="A0A0F9KQH8"/>
<accession>A0A0F9KQH8</accession>
<proteinExistence type="predicted"/>
<feature type="transmembrane region" description="Helical" evidence="1">
    <location>
        <begin position="63"/>
        <end position="88"/>
    </location>
</feature>